<gene>
    <name evidence="4" type="ORF">AREALGSMS7_02750</name>
</gene>
<reference evidence="4 5" key="1">
    <citation type="submission" date="2017-07" db="EMBL/GenBank/DDBJ databases">
        <title>Genome Sequence of Arenibacter algicola Strain SMS7 Isolated from a culture of the Diatom Skeletonema marinoi.</title>
        <authorList>
            <person name="Topel M."/>
            <person name="Pinder M.I.M."/>
            <person name="Johansson O.N."/>
            <person name="Kourtchenko O."/>
            <person name="Godhe A."/>
            <person name="Clarke A.K."/>
        </authorList>
    </citation>
    <scope>NUCLEOTIDE SEQUENCE [LARGE SCALE GENOMIC DNA]</scope>
    <source>
        <strain evidence="4 5">SMS7</strain>
    </source>
</reference>
<dbReference type="InterPro" id="IPR029063">
    <property type="entry name" value="SAM-dependent_MTases_sf"/>
</dbReference>
<evidence type="ECO:0000256" key="2">
    <source>
        <dbReference type="ARBA" id="ARBA00022679"/>
    </source>
</evidence>
<dbReference type="KEGG" id="aalg:AREALGSMS7_02750"/>
<proteinExistence type="predicted"/>
<dbReference type="PANTHER" id="PTHR43861:SF1">
    <property type="entry name" value="TRANS-ACONITATE 2-METHYLTRANSFERASE"/>
    <property type="match status" value="1"/>
</dbReference>
<evidence type="ECO:0000313" key="5">
    <source>
        <dbReference type="Proteomes" id="UP000204551"/>
    </source>
</evidence>
<dbReference type="GO" id="GO:0030798">
    <property type="term" value="F:trans-aconitate 2-methyltransferase activity"/>
    <property type="evidence" value="ECO:0007669"/>
    <property type="project" value="UniProtKB-EC"/>
</dbReference>
<name>A0A221UXU5_9FLAO</name>
<dbReference type="EC" id="2.1.1.144" evidence="4"/>
<dbReference type="AlphaFoldDB" id="A0A221UXU5"/>
<dbReference type="PANTHER" id="PTHR43861">
    <property type="entry name" value="TRANS-ACONITATE 2-METHYLTRANSFERASE-RELATED"/>
    <property type="match status" value="1"/>
</dbReference>
<dbReference type="STRING" id="616991.GCA_000733925_01075"/>
<dbReference type="Proteomes" id="UP000204551">
    <property type="component" value="Chromosome"/>
</dbReference>
<evidence type="ECO:0000259" key="3">
    <source>
        <dbReference type="Pfam" id="PF13649"/>
    </source>
</evidence>
<dbReference type="RefSeq" id="WP_093978746.1">
    <property type="nucleotide sequence ID" value="NZ_CP022515.1"/>
</dbReference>
<protein>
    <submittedName>
        <fullName evidence="4">Trans-aconitate 2-methyltransferase</fullName>
        <ecNumber evidence="4">2.1.1.144</ecNumber>
    </submittedName>
</protein>
<dbReference type="GO" id="GO:0032259">
    <property type="term" value="P:methylation"/>
    <property type="evidence" value="ECO:0007669"/>
    <property type="project" value="UniProtKB-KW"/>
</dbReference>
<keyword evidence="1 4" id="KW-0489">Methyltransferase</keyword>
<dbReference type="Pfam" id="PF13649">
    <property type="entry name" value="Methyltransf_25"/>
    <property type="match status" value="1"/>
</dbReference>
<evidence type="ECO:0000313" key="4">
    <source>
        <dbReference type="EMBL" id="ASO06189.1"/>
    </source>
</evidence>
<dbReference type="Gene3D" id="3.40.50.150">
    <property type="entry name" value="Vaccinia Virus protein VP39"/>
    <property type="match status" value="1"/>
</dbReference>
<dbReference type="eggNOG" id="COG2890">
    <property type="taxonomic scope" value="Bacteria"/>
</dbReference>
<dbReference type="SUPFAM" id="SSF53335">
    <property type="entry name" value="S-adenosyl-L-methionine-dependent methyltransferases"/>
    <property type="match status" value="1"/>
</dbReference>
<feature type="domain" description="Methyltransferase" evidence="3">
    <location>
        <begin position="46"/>
        <end position="138"/>
    </location>
</feature>
<keyword evidence="2 4" id="KW-0808">Transferase</keyword>
<dbReference type="EMBL" id="CP022515">
    <property type="protein sequence ID" value="ASO06189.1"/>
    <property type="molecule type" value="Genomic_DNA"/>
</dbReference>
<dbReference type="InterPro" id="IPR041698">
    <property type="entry name" value="Methyltransf_25"/>
</dbReference>
<accession>A0A221UXU5</accession>
<organism evidence="4 5">
    <name type="scientific">Arenibacter algicola</name>
    <dbReference type="NCBI Taxonomy" id="616991"/>
    <lineage>
        <taxon>Bacteria</taxon>
        <taxon>Pseudomonadati</taxon>
        <taxon>Bacteroidota</taxon>
        <taxon>Flavobacteriia</taxon>
        <taxon>Flavobacteriales</taxon>
        <taxon>Flavobacteriaceae</taxon>
        <taxon>Arenibacter</taxon>
    </lineage>
</organism>
<evidence type="ECO:0000256" key="1">
    <source>
        <dbReference type="ARBA" id="ARBA00022603"/>
    </source>
</evidence>
<dbReference type="CDD" id="cd02440">
    <property type="entry name" value="AdoMet_MTases"/>
    <property type="match status" value="1"/>
</dbReference>
<sequence>MDRYKETFETWNKMASLYQVKFMDLDLYNDSYDIICKSITKKGASILEIGCGPGNITRYLLSQRPDYNILGIDIAPNMIALAQKNNPTAKFKVMDCRRIGELDTLFDGIVGGFYLPYLSFPNCVQLVAESHKLLSSNGLLYLSFVEGDPDKSGFKAGPNGDRVYFHYHNLDSIKEILTIHKFTDLEVHHLNYPKIASKTEKHTILICKKEE</sequence>